<gene>
    <name evidence="3" type="ORF">JOC83_000710</name>
</gene>
<comment type="caution">
    <text evidence="3">The sequence shown here is derived from an EMBL/GenBank/DDBJ whole genome shotgun (WGS) entry which is preliminary data.</text>
</comment>
<keyword evidence="4" id="KW-1185">Reference proteome</keyword>
<dbReference type="PANTHER" id="PTHR43384:SF4">
    <property type="entry name" value="CELLULOSE BIOSYNTHESIS PROTEIN BCSQ-RELATED"/>
    <property type="match status" value="1"/>
</dbReference>
<evidence type="ECO:0000256" key="1">
    <source>
        <dbReference type="ARBA" id="ARBA00022741"/>
    </source>
</evidence>
<organism evidence="3 4">
    <name type="scientific">Priestia iocasae</name>
    <dbReference type="NCBI Taxonomy" id="2291674"/>
    <lineage>
        <taxon>Bacteria</taxon>
        <taxon>Bacillati</taxon>
        <taxon>Bacillota</taxon>
        <taxon>Bacilli</taxon>
        <taxon>Bacillales</taxon>
        <taxon>Bacillaceae</taxon>
        <taxon>Priestia</taxon>
    </lineage>
</organism>
<dbReference type="CDD" id="cd02038">
    <property type="entry name" value="FlhG-like"/>
    <property type="match status" value="1"/>
</dbReference>
<evidence type="ECO:0000256" key="2">
    <source>
        <dbReference type="ARBA" id="ARBA00022840"/>
    </source>
</evidence>
<keyword evidence="3" id="KW-0282">Flagellum</keyword>
<dbReference type="PANTHER" id="PTHR43384">
    <property type="entry name" value="SEPTUM SITE-DETERMINING PROTEIN MIND HOMOLOG, CHLOROPLASTIC-RELATED"/>
    <property type="match status" value="1"/>
</dbReference>
<dbReference type="InterPro" id="IPR033756">
    <property type="entry name" value="YlxH/NBP35"/>
</dbReference>
<dbReference type="InterPro" id="IPR033875">
    <property type="entry name" value="FlhG"/>
</dbReference>
<sequence length="288" mass="31757">MKDQAELLRKQVKEIQSKKKARAIAVLSGKGGVGKSNFSLNFSLSLVEKGYNVLLFDMDIGMGNIDILMGTSSRRTIVDLFEGEQSIEDIICTGSENLSYIAGGTGIGSVFDFSLEKIEFLIDQLSNIADNYDYLIFDMGAGMTEGALNFLQSVDDIVVISTPEPTSITDAYAAIKFMTLHGIESSFYITVNRAYTEKEGLSVYTRLNSAVTNFLQRETILFGIIPDDRAIQRAVTKQVPFLLDNPKSDASKSLTLIVQRYLVNSSGNVNQTDKVSFIAKLKKFFLEG</sequence>
<dbReference type="Gene3D" id="3.40.50.300">
    <property type="entry name" value="P-loop containing nucleotide triphosphate hydrolases"/>
    <property type="match status" value="1"/>
</dbReference>
<dbReference type="Pfam" id="PF10609">
    <property type="entry name" value="ParA"/>
    <property type="match status" value="1"/>
</dbReference>
<protein>
    <submittedName>
        <fullName evidence="3">Flagellar biosynthesis protein FlhG</fullName>
    </submittedName>
</protein>
<accession>A0ABS2QTQ1</accession>
<keyword evidence="2" id="KW-0067">ATP-binding</keyword>
<reference evidence="3 4" key="1">
    <citation type="submission" date="2021-01" db="EMBL/GenBank/DDBJ databases">
        <title>Genomic Encyclopedia of Type Strains, Phase IV (KMG-IV): sequencing the most valuable type-strain genomes for metagenomic binning, comparative biology and taxonomic classification.</title>
        <authorList>
            <person name="Goeker M."/>
        </authorList>
    </citation>
    <scope>NUCLEOTIDE SEQUENCE [LARGE SCALE GENOMIC DNA]</scope>
    <source>
        <strain evidence="3 4">DSM 104297</strain>
    </source>
</reference>
<dbReference type="InterPro" id="IPR025501">
    <property type="entry name" value="MinD_FleN"/>
</dbReference>
<keyword evidence="1" id="KW-0547">Nucleotide-binding</keyword>
<dbReference type="RefSeq" id="WP_205183850.1">
    <property type="nucleotide sequence ID" value="NZ_JAFBFC010000001.1"/>
</dbReference>
<evidence type="ECO:0000313" key="4">
    <source>
        <dbReference type="Proteomes" id="UP000809829"/>
    </source>
</evidence>
<keyword evidence="3" id="KW-0969">Cilium</keyword>
<evidence type="ECO:0000313" key="3">
    <source>
        <dbReference type="EMBL" id="MBM7701884.1"/>
    </source>
</evidence>
<dbReference type="InterPro" id="IPR050625">
    <property type="entry name" value="ParA/MinD_ATPase"/>
</dbReference>
<keyword evidence="3" id="KW-0966">Cell projection</keyword>
<dbReference type="Proteomes" id="UP000809829">
    <property type="component" value="Unassembled WGS sequence"/>
</dbReference>
<proteinExistence type="predicted"/>
<name>A0ABS2QTQ1_9BACI</name>
<dbReference type="SUPFAM" id="SSF52540">
    <property type="entry name" value="P-loop containing nucleoside triphosphate hydrolases"/>
    <property type="match status" value="1"/>
</dbReference>
<dbReference type="InterPro" id="IPR027417">
    <property type="entry name" value="P-loop_NTPase"/>
</dbReference>
<dbReference type="PIRSF" id="PIRSF003092">
    <property type="entry name" value="MinD"/>
    <property type="match status" value="1"/>
</dbReference>
<dbReference type="EMBL" id="JAFBFC010000001">
    <property type="protein sequence ID" value="MBM7701884.1"/>
    <property type="molecule type" value="Genomic_DNA"/>
</dbReference>